<evidence type="ECO:0000256" key="1">
    <source>
        <dbReference type="SAM" id="MobiDB-lite"/>
    </source>
</evidence>
<sequence length="784" mass="82020">MASFLDLFPATDSAGAGAARYRLHFLGSQYLHQDSWIFGMITSVVFELYKFLVVPANALLGLVLSSANWMTPLSEAYQRFCAPLFAFFPPWAIACAGLALVTFSVFRSRLASTAGSMFTTEVYNRIGAALAMVIAVIVLTNNPFAIIAKVFETANGFSTGLASAVTRSANDTTLSTGHALVDQSIRTPAIALNYGHEFTDSCKKLWSEAMASGQGLSVNTGCFVEGQNAAGPDTVITAIVMLVLPALPMFVFAVVASWKFVVHLTVSVACFVGAGWAAAGSVHKRRGFDTLSKAFAHAASHLIMAVITSMVAVALPATVSGLATQILGLTDNPEVQVYGLMVSLGIGFIVSSWVIIRVTANTGVLVRLLHANADITFQQMFGISPAAKFSTIPGKLKFGSDEWKKHRNAHEDEQKKKLAASPADAVQGSAAAEKATRGSKGATVESTISAEDAAAVEQLIEPAASLAATSASPGPPITVFGNNTHSGPDPEGQEQRQVTGQLDSDVDVFGHYVSTAVLAPASSPDDDGDLADRPALPAGSGLVPPPLSAPGPVPAIEAAPFVSPASMLTDPARHARDPLPAPEPVPVAGNVYADPALDIAARAAGATLVVARGRPVVRRAKSWLRPFRSDREPVPAPALGVPDVAQGPALVPTVSAELSDTAKESGASTVAVNAQQQWNRGWLRRWRQREEPVTNPAPAPAAPQSGSGPRSIRHPGSFCAPLPDFVAADALQVERELIGAVLAANGKRAVFAIDPTDTRIGIRLSSDPDERVVRISGDGFGDPT</sequence>
<organism evidence="3 4">
    <name type="scientific">Mycolicibacterium senegalense</name>
    <dbReference type="NCBI Taxonomy" id="1796"/>
    <lineage>
        <taxon>Bacteria</taxon>
        <taxon>Bacillati</taxon>
        <taxon>Actinomycetota</taxon>
        <taxon>Actinomycetes</taxon>
        <taxon>Mycobacteriales</taxon>
        <taxon>Mycobacteriaceae</taxon>
        <taxon>Mycolicibacterium</taxon>
    </lineage>
</organism>
<dbReference type="EMBL" id="LDPU01000003">
    <property type="protein sequence ID" value="KLO47802.1"/>
    <property type="molecule type" value="Genomic_DNA"/>
</dbReference>
<feature type="transmembrane region" description="Helical" evidence="2">
    <location>
        <begin position="261"/>
        <end position="282"/>
    </location>
</feature>
<gene>
    <name evidence="3" type="ORF">ABW05_32170</name>
</gene>
<comment type="caution">
    <text evidence="3">The sequence shown here is derived from an EMBL/GenBank/DDBJ whole genome shotgun (WGS) entry which is preliminary data.</text>
</comment>
<keyword evidence="4" id="KW-1185">Reference proteome</keyword>
<feature type="transmembrane region" description="Helical" evidence="2">
    <location>
        <begin position="294"/>
        <end position="315"/>
    </location>
</feature>
<dbReference type="Proteomes" id="UP000036499">
    <property type="component" value="Unassembled WGS sequence"/>
</dbReference>
<evidence type="ECO:0000313" key="3">
    <source>
        <dbReference type="EMBL" id="KLO47802.1"/>
    </source>
</evidence>
<evidence type="ECO:0008006" key="5">
    <source>
        <dbReference type="Google" id="ProtNLM"/>
    </source>
</evidence>
<reference evidence="3 4" key="1">
    <citation type="submission" date="2015-05" db="EMBL/GenBank/DDBJ databases">
        <title>Genome sequence of Mycobacterium senegalense.</title>
        <authorList>
            <person name="Greninger A.L."/>
            <person name="Miller S."/>
        </authorList>
    </citation>
    <scope>NUCLEOTIDE SEQUENCE [LARGE SCALE GENOMIC DNA]</scope>
    <source>
        <strain evidence="3 4">CK2</strain>
    </source>
</reference>
<protein>
    <recommendedName>
        <fullName evidence="5">Transmembrane protein</fullName>
    </recommendedName>
</protein>
<accession>A0ABR5FMN4</accession>
<evidence type="ECO:0000313" key="4">
    <source>
        <dbReference type="Proteomes" id="UP000036499"/>
    </source>
</evidence>
<feature type="transmembrane region" description="Helical" evidence="2">
    <location>
        <begin position="84"/>
        <end position="106"/>
    </location>
</feature>
<feature type="transmembrane region" description="Helical" evidence="2">
    <location>
        <begin position="235"/>
        <end position="255"/>
    </location>
</feature>
<feature type="region of interest" description="Disordered" evidence="1">
    <location>
        <begin position="467"/>
        <end position="499"/>
    </location>
</feature>
<feature type="transmembrane region" description="Helical" evidence="2">
    <location>
        <begin position="335"/>
        <end position="356"/>
    </location>
</feature>
<evidence type="ECO:0000256" key="2">
    <source>
        <dbReference type="SAM" id="Phobius"/>
    </source>
</evidence>
<keyword evidence="2" id="KW-1133">Transmembrane helix</keyword>
<feature type="region of interest" description="Disordered" evidence="1">
    <location>
        <begin position="691"/>
        <end position="715"/>
    </location>
</feature>
<feature type="region of interest" description="Disordered" evidence="1">
    <location>
        <begin position="405"/>
        <end position="445"/>
    </location>
</feature>
<name>A0ABR5FMN4_9MYCO</name>
<feature type="transmembrane region" description="Helical" evidence="2">
    <location>
        <begin position="126"/>
        <end position="148"/>
    </location>
</feature>
<feature type="compositionally biased region" description="Basic and acidic residues" evidence="1">
    <location>
        <begin position="405"/>
        <end position="416"/>
    </location>
</feature>
<keyword evidence="2" id="KW-0472">Membrane</keyword>
<dbReference type="RefSeq" id="WP_043367854.1">
    <property type="nucleotide sequence ID" value="NZ_LDCO01000003.1"/>
</dbReference>
<proteinExistence type="predicted"/>
<feature type="transmembrane region" description="Helical" evidence="2">
    <location>
        <begin position="36"/>
        <end position="64"/>
    </location>
</feature>
<keyword evidence="2" id="KW-0812">Transmembrane</keyword>
<feature type="region of interest" description="Disordered" evidence="1">
    <location>
        <begin position="519"/>
        <end position="542"/>
    </location>
</feature>